<name>A0A8H4V5F5_9HYPO</name>
<dbReference type="EMBL" id="JAAVMX010000005">
    <property type="protein sequence ID" value="KAF4508579.1"/>
    <property type="molecule type" value="Genomic_DNA"/>
</dbReference>
<feature type="compositionally biased region" description="Low complexity" evidence="1">
    <location>
        <begin position="135"/>
        <end position="147"/>
    </location>
</feature>
<sequence>MYQSDTLKCAASLWDKQYLFACRAICPKPQSNLAVLAPYRPRSLRDADQCIQRLVDGPLPQFRNMTEARIVRDPAHGPETLGWVWAALAVMQRIGTKVEVPTSPVSRRALRSNRRQVARPGYKDWGEVSADDSSSDAPSSSPSSRGSRSGDHYVARISEPPLEDITVRFAGCFLRCLATYGQEIDNKHASVFRDARLTYSFPTGTGTSQIKAIDDGGLEVFNGKIRLQVAVLECKRAFKLFPDEGKPTVPDTTLAQLVGQAVAQRRTSEPRSIAIHDSISILAVGHHLKLFHFESTREYINEYERPAPVAHFLKVNSTKWLDLTTKEDRRTAVKHILGMMKWADAVLDRRTGVGNFPRSSGSLAQVDEEGEEDDDEDDQNQA</sequence>
<protein>
    <submittedName>
        <fullName evidence="2">Uncharacterized protein</fullName>
    </submittedName>
</protein>
<dbReference type="OrthoDB" id="4646997at2759"/>
<proteinExistence type="predicted"/>
<feature type="region of interest" description="Disordered" evidence="1">
    <location>
        <begin position="103"/>
        <end position="152"/>
    </location>
</feature>
<comment type="caution">
    <text evidence="2">The sequence shown here is derived from an EMBL/GenBank/DDBJ whole genome shotgun (WGS) entry which is preliminary data.</text>
</comment>
<organism evidence="2 3">
    <name type="scientific">Ophiocordyceps sinensis</name>
    <dbReference type="NCBI Taxonomy" id="72228"/>
    <lineage>
        <taxon>Eukaryota</taxon>
        <taxon>Fungi</taxon>
        <taxon>Dikarya</taxon>
        <taxon>Ascomycota</taxon>
        <taxon>Pezizomycotina</taxon>
        <taxon>Sordariomycetes</taxon>
        <taxon>Hypocreomycetidae</taxon>
        <taxon>Hypocreales</taxon>
        <taxon>Ophiocordycipitaceae</taxon>
        <taxon>Ophiocordyceps</taxon>
    </lineage>
</organism>
<keyword evidence="3" id="KW-1185">Reference proteome</keyword>
<evidence type="ECO:0000256" key="1">
    <source>
        <dbReference type="SAM" id="MobiDB-lite"/>
    </source>
</evidence>
<feature type="compositionally biased region" description="Acidic residues" evidence="1">
    <location>
        <begin position="366"/>
        <end position="382"/>
    </location>
</feature>
<dbReference type="AlphaFoldDB" id="A0A8H4V5F5"/>
<evidence type="ECO:0000313" key="3">
    <source>
        <dbReference type="Proteomes" id="UP000557566"/>
    </source>
</evidence>
<evidence type="ECO:0000313" key="2">
    <source>
        <dbReference type="EMBL" id="KAF4508579.1"/>
    </source>
</evidence>
<gene>
    <name evidence="2" type="ORF">G6O67_004938</name>
</gene>
<accession>A0A8H4V5F5</accession>
<feature type="compositionally biased region" description="Basic residues" evidence="1">
    <location>
        <begin position="108"/>
        <end position="117"/>
    </location>
</feature>
<reference evidence="2 3" key="1">
    <citation type="journal article" date="2020" name="Genome Biol. Evol.">
        <title>A new high-quality draft genome assembly of the Chinese cordyceps Ophiocordyceps sinensis.</title>
        <authorList>
            <person name="Shu R."/>
            <person name="Zhang J."/>
            <person name="Meng Q."/>
            <person name="Zhang H."/>
            <person name="Zhou G."/>
            <person name="Li M."/>
            <person name="Wu P."/>
            <person name="Zhao Y."/>
            <person name="Chen C."/>
            <person name="Qin Q."/>
        </authorList>
    </citation>
    <scope>NUCLEOTIDE SEQUENCE [LARGE SCALE GENOMIC DNA]</scope>
    <source>
        <strain evidence="2 3">IOZ07</strain>
    </source>
</reference>
<dbReference type="Proteomes" id="UP000557566">
    <property type="component" value="Unassembled WGS sequence"/>
</dbReference>
<feature type="region of interest" description="Disordered" evidence="1">
    <location>
        <begin position="354"/>
        <end position="382"/>
    </location>
</feature>